<evidence type="ECO:0000256" key="1">
    <source>
        <dbReference type="SAM" id="MobiDB-lite"/>
    </source>
</evidence>
<organism evidence="2 3">
    <name type="scientific">Drosophila madeirensis</name>
    <name type="common">Fruit fly</name>
    <dbReference type="NCBI Taxonomy" id="30013"/>
    <lineage>
        <taxon>Eukaryota</taxon>
        <taxon>Metazoa</taxon>
        <taxon>Ecdysozoa</taxon>
        <taxon>Arthropoda</taxon>
        <taxon>Hexapoda</taxon>
        <taxon>Insecta</taxon>
        <taxon>Pterygota</taxon>
        <taxon>Neoptera</taxon>
        <taxon>Endopterygota</taxon>
        <taxon>Diptera</taxon>
        <taxon>Brachycera</taxon>
        <taxon>Muscomorpha</taxon>
        <taxon>Ephydroidea</taxon>
        <taxon>Drosophilidae</taxon>
        <taxon>Drosophila</taxon>
        <taxon>Sophophora</taxon>
    </lineage>
</organism>
<protein>
    <submittedName>
        <fullName evidence="2">Uncharacterized protein</fullName>
    </submittedName>
</protein>
<feature type="region of interest" description="Disordered" evidence="1">
    <location>
        <begin position="1"/>
        <end position="30"/>
    </location>
</feature>
<keyword evidence="3" id="KW-1185">Reference proteome</keyword>
<proteinExistence type="predicted"/>
<dbReference type="AlphaFoldDB" id="A0AAU9FB02"/>
<sequence length="69" mass="8390">MRARFPRINKMHDSSKEQQQRASYSQRRRQQLQLGFNFGYERCPYTMQVVSWDPHQHQPQPQQPEPDFG</sequence>
<accession>A0AAU9FB02</accession>
<evidence type="ECO:0000313" key="2">
    <source>
        <dbReference type="EMBL" id="BFF92840.1"/>
    </source>
</evidence>
<dbReference type="EMBL" id="AP029263">
    <property type="protein sequence ID" value="BFF92840.1"/>
    <property type="molecule type" value="Genomic_DNA"/>
</dbReference>
<dbReference type="Proteomes" id="UP001500889">
    <property type="component" value="Chromosome O"/>
</dbReference>
<gene>
    <name evidence="2" type="ORF">DMAD_10812</name>
</gene>
<feature type="compositionally biased region" description="Basic and acidic residues" evidence="1">
    <location>
        <begin position="10"/>
        <end position="19"/>
    </location>
</feature>
<name>A0AAU9FB02_DROMD</name>
<evidence type="ECO:0000313" key="3">
    <source>
        <dbReference type="Proteomes" id="UP001500889"/>
    </source>
</evidence>
<reference evidence="2 3" key="1">
    <citation type="submission" date="2024-02" db="EMBL/GenBank/DDBJ databases">
        <title>A chromosome-level genome assembly of Drosophila madeirensis, a fruit fly species endemic to Madeira island.</title>
        <authorList>
            <person name="Tomihara K."/>
            <person name="Llopart A."/>
            <person name="Yamamoto D."/>
        </authorList>
    </citation>
    <scope>NUCLEOTIDE SEQUENCE [LARGE SCALE GENOMIC DNA]</scope>
    <source>
        <strain evidence="2 3">RF1</strain>
    </source>
</reference>